<feature type="region of interest" description="Disordered" evidence="1">
    <location>
        <begin position="1"/>
        <end position="28"/>
    </location>
</feature>
<keyword evidence="3" id="KW-1185">Reference proteome</keyword>
<dbReference type="Proteomes" id="UP000652761">
    <property type="component" value="Unassembled WGS sequence"/>
</dbReference>
<accession>A0A843V4S0</accession>
<evidence type="ECO:0000313" key="2">
    <source>
        <dbReference type="EMBL" id="MQL93282.1"/>
    </source>
</evidence>
<sequence length="189" mass="20219">MVAPEEPATIGFGSGCARPSRSSRDGGGRRVLVAASGGAATAFLTDLIGVLSVRTVLSGVSFPMYFPYSPPPVECDCAKFGVVSERIIPEPLSDENATAIEVTMMSRPPRPPRHHRNSLGCLDTVVTARWVVTIAETVVWWSRHAGSMEFSTVVFSVPLVVSSFASALPFVGETSQQRQGAHWAEETGR</sequence>
<comment type="caution">
    <text evidence="2">The sequence shown here is derived from an EMBL/GenBank/DDBJ whole genome shotgun (WGS) entry which is preliminary data.</text>
</comment>
<gene>
    <name evidence="2" type="ORF">Taro_025927</name>
</gene>
<reference evidence="2" key="1">
    <citation type="submission" date="2017-07" db="EMBL/GenBank/DDBJ databases">
        <title>Taro Niue Genome Assembly and Annotation.</title>
        <authorList>
            <person name="Atibalentja N."/>
            <person name="Keating K."/>
            <person name="Fields C.J."/>
        </authorList>
    </citation>
    <scope>NUCLEOTIDE SEQUENCE</scope>
    <source>
        <strain evidence="2">Niue_2</strain>
        <tissue evidence="2">Leaf</tissue>
    </source>
</reference>
<name>A0A843V4S0_COLES</name>
<dbReference type="AlphaFoldDB" id="A0A843V4S0"/>
<organism evidence="2 3">
    <name type="scientific">Colocasia esculenta</name>
    <name type="common">Wild taro</name>
    <name type="synonym">Arum esculentum</name>
    <dbReference type="NCBI Taxonomy" id="4460"/>
    <lineage>
        <taxon>Eukaryota</taxon>
        <taxon>Viridiplantae</taxon>
        <taxon>Streptophyta</taxon>
        <taxon>Embryophyta</taxon>
        <taxon>Tracheophyta</taxon>
        <taxon>Spermatophyta</taxon>
        <taxon>Magnoliopsida</taxon>
        <taxon>Liliopsida</taxon>
        <taxon>Araceae</taxon>
        <taxon>Aroideae</taxon>
        <taxon>Colocasieae</taxon>
        <taxon>Colocasia</taxon>
    </lineage>
</organism>
<dbReference type="EMBL" id="NMUH01001542">
    <property type="protein sequence ID" value="MQL93282.1"/>
    <property type="molecule type" value="Genomic_DNA"/>
</dbReference>
<protein>
    <submittedName>
        <fullName evidence="2">Uncharacterized protein</fullName>
    </submittedName>
</protein>
<proteinExistence type="predicted"/>
<evidence type="ECO:0000313" key="3">
    <source>
        <dbReference type="Proteomes" id="UP000652761"/>
    </source>
</evidence>
<evidence type="ECO:0000256" key="1">
    <source>
        <dbReference type="SAM" id="MobiDB-lite"/>
    </source>
</evidence>